<feature type="compositionally biased region" description="Basic residues" evidence="9">
    <location>
        <begin position="574"/>
        <end position="588"/>
    </location>
</feature>
<evidence type="ECO:0000259" key="10">
    <source>
        <dbReference type="PROSITE" id="PS50305"/>
    </source>
</evidence>
<dbReference type="InterPro" id="IPR026591">
    <property type="entry name" value="Sirtuin_cat_small_dom_sf"/>
</dbReference>
<evidence type="ECO:0000313" key="11">
    <source>
        <dbReference type="EMBL" id="UQC90880.1"/>
    </source>
</evidence>
<dbReference type="GeneID" id="73350344"/>
<evidence type="ECO:0000256" key="1">
    <source>
        <dbReference type="ARBA" id="ARBA00001947"/>
    </source>
</evidence>
<dbReference type="SUPFAM" id="SSF52467">
    <property type="entry name" value="DHS-like NAD/FAD-binding domain"/>
    <property type="match status" value="1"/>
</dbReference>
<dbReference type="InterPro" id="IPR050134">
    <property type="entry name" value="NAD-dep_sirtuin_deacylases"/>
</dbReference>
<evidence type="ECO:0000256" key="8">
    <source>
        <dbReference type="SAM" id="Coils"/>
    </source>
</evidence>
<feature type="binding site" evidence="7">
    <location>
        <position position="564"/>
    </location>
    <ligand>
        <name>Zn(2+)</name>
        <dbReference type="ChEBI" id="CHEBI:29105"/>
    </ligand>
</feature>
<keyword evidence="6" id="KW-0520">NAD</keyword>
<dbReference type="GO" id="GO:0070403">
    <property type="term" value="F:NAD+ binding"/>
    <property type="evidence" value="ECO:0007669"/>
    <property type="project" value="InterPro"/>
</dbReference>
<reference evidence="11" key="1">
    <citation type="journal article" date="2021" name="Mol. Plant Microbe Interact.">
        <title>Complete Genome Sequence of the Plant-Pathogenic Fungus Colletotrichum lupini.</title>
        <authorList>
            <person name="Baroncelli R."/>
            <person name="Pensec F."/>
            <person name="Da Lio D."/>
            <person name="Boufleur T."/>
            <person name="Vicente I."/>
            <person name="Sarrocco S."/>
            <person name="Picot A."/>
            <person name="Baraldi E."/>
            <person name="Sukno S."/>
            <person name="Thon M."/>
            <person name="Le Floch G."/>
        </authorList>
    </citation>
    <scope>NUCLEOTIDE SEQUENCE</scope>
    <source>
        <strain evidence="11">IMI 504893</strain>
    </source>
</reference>
<dbReference type="GO" id="GO:0046970">
    <property type="term" value="F:histone H4K16 deacetylase activity, NAD-dependent"/>
    <property type="evidence" value="ECO:0007669"/>
    <property type="project" value="TreeGrafter"/>
</dbReference>
<dbReference type="GO" id="GO:0046872">
    <property type="term" value="F:metal ion binding"/>
    <property type="evidence" value="ECO:0007669"/>
    <property type="project" value="UniProtKB-KW"/>
</dbReference>
<keyword evidence="4 7" id="KW-0479">Metal-binding</keyword>
<evidence type="ECO:0000256" key="4">
    <source>
        <dbReference type="ARBA" id="ARBA00022723"/>
    </source>
</evidence>
<evidence type="ECO:0000256" key="5">
    <source>
        <dbReference type="ARBA" id="ARBA00022833"/>
    </source>
</evidence>
<evidence type="ECO:0000256" key="9">
    <source>
        <dbReference type="SAM" id="MobiDB-lite"/>
    </source>
</evidence>
<dbReference type="PANTHER" id="PTHR11085:SF9">
    <property type="entry name" value="NAD-DEPENDENT PROTEIN DEACETYLASE SIRTUIN-1"/>
    <property type="match status" value="1"/>
</dbReference>
<evidence type="ECO:0000256" key="2">
    <source>
        <dbReference type="ARBA" id="ARBA00006924"/>
    </source>
</evidence>
<sequence length="1193" mass="131483">MALLDLYSRKPTSGPPTTCSIIHLTLVSTLTVYPTRLAVCWFFAASRCSRRIATDPSAAYLLACLFNKDQGSVSYSSRHPREITDKFRAKKGGTRPPHSTSLTSQGILFLNPPSHTLEGPTVCNFVKSSCPSTDTLGFLLSLFSLHKSIKSSIGLPGLEQDNLPTLAALHFPFTQPIPAQSLSRLSSRLVSQINLSGGRQSRTPSIQADTYAQLSLISNTVIPSFLPILPHRAVVNKAKLKMKTQRAATKAVTVKKRINNKHKNAAYKVDKFEVPENPTLEDIKHAVGLQELEERVRDAKESAWETDSLLEDAIAEMGDAKLSSDDPDSCTPDEAMGLRHQLRALGPAEFCRRTVDAGRYTAKKLLSAFGLKPPAFLEGAEDEAYFSLLSLAISRELSKRAKLFRFNTVDDAVDLLQQSKNIIVLTGAGISTSLGIPDFRSKGGLYSQLEHLGLNDPQEVFDISVFKHDPTIFYTVAKDILPSTNRFTPTHAFISMLEKKGKLLTNYTQNIDNLEAKAGISQDKLIQCHGSFATATCVQCRFKCDGEEIFDDVKAGKIPRCPRCIQNLRPNGSSKRKRSAGTERKRRRFSSDDSTSDGEYDIPSVGVMKPDITFFGEALPDEFSRRLTEHDRDKVDLVIVIGTSLKVTPVSEIVSWLPANIPQIYISRQAVNHINFDIDLLGDCDVVVSELCRRAGWPLEHEMVPQDQVVKVNPDGGCVSRHVFEVVNPKQPPPPMQQISKLETESETAKPTKGPRKPRSCQPPHPRSLARFSSFCPLIVSTYRYSLVPFSLSQTIASESASRGTRQCPQNTRRNGTIAGSSNASVNETAWYRNLHSLPPVKSRGFVAAGHRHVAPFSHRTTSVSESVVALCTSPLTLTLTLTNLDLLESLHMAAKTVIALKNVAETAFEALAKGKPMHDVNDTEEFNMCTVTMVSEQAISKAAVVTQALCHLSYMRQSASTPANHTSKVEWQLKAVQTACSPAPVLGKEGGDGTEVLVACVTFTCICLAGYHAPPFFSLSLTRVLYHTLPHLPTLLQASMDIWVKFTTGRGRTGGLIRGCKRDTPYLQQQTCPESQLDVVAVTASPMLMFKFVSYTYWDQRHRHEKCFQHPPARQTFLYRVISDLNQSLSWIVGSHGFSQSKTASTAVCSATASIAHCIQALPSCFVLRTSASQESTFHFTCPLELRIEKFI</sequence>
<feature type="region of interest" description="Disordered" evidence="9">
    <location>
        <begin position="726"/>
        <end position="766"/>
    </location>
</feature>
<feature type="region of interest" description="Disordered" evidence="9">
    <location>
        <begin position="799"/>
        <end position="821"/>
    </location>
</feature>
<protein>
    <submittedName>
        <fullName evidence="11">Sir2 family protein</fullName>
    </submittedName>
</protein>
<proteinExistence type="inferred from homology"/>
<evidence type="ECO:0000313" key="12">
    <source>
        <dbReference type="Proteomes" id="UP000830671"/>
    </source>
</evidence>
<keyword evidence="12" id="KW-1185">Reference proteome</keyword>
<dbReference type="KEGG" id="clup:CLUP02_16412"/>
<dbReference type="Gene3D" id="3.40.50.1220">
    <property type="entry name" value="TPP-binding domain"/>
    <property type="match status" value="1"/>
</dbReference>
<dbReference type="RefSeq" id="XP_049152481.1">
    <property type="nucleotide sequence ID" value="XM_049295334.1"/>
</dbReference>
<dbReference type="Gene3D" id="3.30.1600.10">
    <property type="entry name" value="SIR2/SIRT2 'Small Domain"/>
    <property type="match status" value="1"/>
</dbReference>
<comment type="cofactor">
    <cofactor evidence="1">
        <name>Zn(2+)</name>
        <dbReference type="ChEBI" id="CHEBI:29105"/>
    </cofactor>
</comment>
<feature type="binding site" evidence="7">
    <location>
        <position position="537"/>
    </location>
    <ligand>
        <name>Zn(2+)</name>
        <dbReference type="ChEBI" id="CHEBI:29105"/>
    </ligand>
</feature>
<organism evidence="11 12">
    <name type="scientific">Colletotrichum lupini</name>
    <dbReference type="NCBI Taxonomy" id="145971"/>
    <lineage>
        <taxon>Eukaryota</taxon>
        <taxon>Fungi</taxon>
        <taxon>Dikarya</taxon>
        <taxon>Ascomycota</taxon>
        <taxon>Pezizomycotina</taxon>
        <taxon>Sordariomycetes</taxon>
        <taxon>Hypocreomycetidae</taxon>
        <taxon>Glomerellales</taxon>
        <taxon>Glomerellaceae</taxon>
        <taxon>Colletotrichum</taxon>
        <taxon>Colletotrichum acutatum species complex</taxon>
    </lineage>
</organism>
<dbReference type="EMBL" id="CP019481">
    <property type="protein sequence ID" value="UQC90880.1"/>
    <property type="molecule type" value="Genomic_DNA"/>
</dbReference>
<feature type="binding site" evidence="7">
    <location>
        <position position="561"/>
    </location>
    <ligand>
        <name>Zn(2+)</name>
        <dbReference type="ChEBI" id="CHEBI:29105"/>
    </ligand>
</feature>
<feature type="region of interest" description="Disordered" evidence="9">
    <location>
        <begin position="569"/>
        <end position="604"/>
    </location>
</feature>
<keyword evidence="5 7" id="KW-0862">Zinc</keyword>
<dbReference type="AlphaFoldDB" id="A0A9Q8T8S1"/>
<name>A0A9Q8T8S1_9PEZI</name>
<evidence type="ECO:0000256" key="3">
    <source>
        <dbReference type="ARBA" id="ARBA00022679"/>
    </source>
</evidence>
<evidence type="ECO:0000256" key="6">
    <source>
        <dbReference type="ARBA" id="ARBA00023027"/>
    </source>
</evidence>
<feature type="coiled-coil region" evidence="8">
    <location>
        <begin position="497"/>
        <end position="524"/>
    </location>
</feature>
<evidence type="ECO:0000256" key="7">
    <source>
        <dbReference type="PROSITE-ProRule" id="PRU00236"/>
    </source>
</evidence>
<comment type="similarity">
    <text evidence="2">Belongs to the sirtuin family. Class I subfamily.</text>
</comment>
<dbReference type="GO" id="GO:0005634">
    <property type="term" value="C:nucleus"/>
    <property type="evidence" value="ECO:0007669"/>
    <property type="project" value="TreeGrafter"/>
</dbReference>
<feature type="binding site" evidence="7">
    <location>
        <position position="540"/>
    </location>
    <ligand>
        <name>Zn(2+)</name>
        <dbReference type="ChEBI" id="CHEBI:29105"/>
    </ligand>
</feature>
<dbReference type="InterPro" id="IPR003000">
    <property type="entry name" value="Sirtuin"/>
</dbReference>
<dbReference type="PROSITE" id="PS50305">
    <property type="entry name" value="SIRTUIN"/>
    <property type="match status" value="1"/>
</dbReference>
<feature type="domain" description="Deacetylase sirtuin-type" evidence="10">
    <location>
        <begin position="402"/>
        <end position="698"/>
    </location>
</feature>
<dbReference type="Proteomes" id="UP000830671">
    <property type="component" value="Chromosome 9"/>
</dbReference>
<dbReference type="PANTHER" id="PTHR11085">
    <property type="entry name" value="NAD-DEPENDENT PROTEIN DEACYLASE SIRTUIN-5, MITOCHONDRIAL-RELATED"/>
    <property type="match status" value="1"/>
</dbReference>
<feature type="active site" description="Proton acceptor" evidence="7">
    <location>
        <position position="529"/>
    </location>
</feature>
<keyword evidence="3" id="KW-0808">Transferase</keyword>
<dbReference type="InterPro" id="IPR029035">
    <property type="entry name" value="DHS-like_NAD/FAD-binding_dom"/>
</dbReference>
<gene>
    <name evidence="11" type="ORF">CLUP02_16412</name>
</gene>
<dbReference type="Pfam" id="PF02146">
    <property type="entry name" value="SIR2"/>
    <property type="match status" value="1"/>
</dbReference>
<dbReference type="InterPro" id="IPR026590">
    <property type="entry name" value="Ssirtuin_cat_dom"/>
</dbReference>
<accession>A0A9Q8T8S1</accession>
<keyword evidence="8" id="KW-0175">Coiled coil</keyword>